<dbReference type="PANTHER" id="PTHR30213">
    <property type="entry name" value="INNER MEMBRANE PROTEIN YHJD"/>
    <property type="match status" value="1"/>
</dbReference>
<comment type="caution">
    <text evidence="7">The sequence shown here is derived from an EMBL/GenBank/DDBJ whole genome shotgun (WGS) entry which is preliminary data.</text>
</comment>
<keyword evidence="8" id="KW-1185">Reference proteome</keyword>
<feature type="transmembrane region" description="Helical" evidence="6">
    <location>
        <begin position="97"/>
        <end position="118"/>
    </location>
</feature>
<dbReference type="PIRSF" id="PIRSF035875">
    <property type="entry name" value="RNase_BN"/>
    <property type="match status" value="1"/>
</dbReference>
<feature type="transmembrane region" description="Helical" evidence="6">
    <location>
        <begin position="184"/>
        <end position="206"/>
    </location>
</feature>
<dbReference type="InterPro" id="IPR017039">
    <property type="entry name" value="Virul_fac_BrkB"/>
</dbReference>
<proteinExistence type="predicted"/>
<protein>
    <submittedName>
        <fullName evidence="7">YihY/virulence factor BrkB family protein</fullName>
    </submittedName>
</protein>
<keyword evidence="2" id="KW-1003">Cell membrane</keyword>
<sequence length="340" mass="38199">MALINLSQIKSFFKMLWQTVIDFVDDNVLRMSAALAYYTVFSLGPILILVISLIETIYGNDAIEGKIYGQIASIVGHDAALQIQNIIARTAIEGKSYFATVFSICILVFTATTVFGEVQDSINTIWRLKAKPKKGWLKILVNRLLSFSMIIILGFLLLVSLVLNAIVDILLNKILQLFPQLSQVLVNAVNLGSVFIVSSVLFAIIFKVLPDAKIRWKHVITGAMVTSLLFLLGKWGISLYLSSGKISTTYGAAGSLVLVLVWVYYSAIILYFGAEFTRNYAQWRGSRIYPNDYAVWIEKVEVESRKKLHDTGKVIIRDDDKSAEEIVDKIHNIREQHLEE</sequence>
<dbReference type="RefSeq" id="WP_407032953.1">
    <property type="nucleotide sequence ID" value="NZ_JAQGEF010000036.1"/>
</dbReference>
<comment type="subcellular location">
    <subcellularLocation>
        <location evidence="1">Cell membrane</location>
        <topology evidence="1">Multi-pass membrane protein</topology>
    </subcellularLocation>
</comment>
<organism evidence="7 8">
    <name type="scientific">Polluticaenibacter yanchengensis</name>
    <dbReference type="NCBI Taxonomy" id="3014562"/>
    <lineage>
        <taxon>Bacteria</taxon>
        <taxon>Pseudomonadati</taxon>
        <taxon>Bacteroidota</taxon>
        <taxon>Chitinophagia</taxon>
        <taxon>Chitinophagales</taxon>
        <taxon>Chitinophagaceae</taxon>
        <taxon>Polluticaenibacter</taxon>
    </lineage>
</organism>
<evidence type="ECO:0000256" key="3">
    <source>
        <dbReference type="ARBA" id="ARBA00022692"/>
    </source>
</evidence>
<dbReference type="PANTHER" id="PTHR30213:SF1">
    <property type="entry name" value="INNER MEMBRANE PROTEIN YHJD"/>
    <property type="match status" value="1"/>
</dbReference>
<reference evidence="7 8" key="1">
    <citation type="submission" date="2022-12" db="EMBL/GenBank/DDBJ databases">
        <title>Chitinophagaceae gen. sp. nov., a new member of the family Chitinophagaceae, isolated from soil in a chemical factory.</title>
        <authorList>
            <person name="Ke Z."/>
        </authorList>
    </citation>
    <scope>NUCLEOTIDE SEQUENCE [LARGE SCALE GENOMIC DNA]</scope>
    <source>
        <strain evidence="7 8">LY-5</strain>
    </source>
</reference>
<evidence type="ECO:0000256" key="6">
    <source>
        <dbReference type="SAM" id="Phobius"/>
    </source>
</evidence>
<dbReference type="Proteomes" id="UP001210231">
    <property type="component" value="Unassembled WGS sequence"/>
</dbReference>
<keyword evidence="4 6" id="KW-1133">Transmembrane helix</keyword>
<feature type="transmembrane region" description="Helical" evidence="6">
    <location>
        <begin position="35"/>
        <end position="54"/>
    </location>
</feature>
<accession>A0ABT4UP67</accession>
<name>A0ABT4UP67_9BACT</name>
<keyword evidence="3 6" id="KW-0812">Transmembrane</keyword>
<evidence type="ECO:0000313" key="7">
    <source>
        <dbReference type="EMBL" id="MDA3616623.1"/>
    </source>
</evidence>
<feature type="transmembrane region" description="Helical" evidence="6">
    <location>
        <begin position="139"/>
        <end position="164"/>
    </location>
</feature>
<dbReference type="Pfam" id="PF03631">
    <property type="entry name" value="Virul_fac_BrkB"/>
    <property type="match status" value="1"/>
</dbReference>
<feature type="transmembrane region" description="Helical" evidence="6">
    <location>
        <begin position="249"/>
        <end position="274"/>
    </location>
</feature>
<keyword evidence="5 6" id="KW-0472">Membrane</keyword>
<gene>
    <name evidence="7" type="ORF">O3P16_17555</name>
</gene>
<evidence type="ECO:0000256" key="2">
    <source>
        <dbReference type="ARBA" id="ARBA00022475"/>
    </source>
</evidence>
<evidence type="ECO:0000256" key="4">
    <source>
        <dbReference type="ARBA" id="ARBA00022989"/>
    </source>
</evidence>
<dbReference type="EMBL" id="JAQGEF010000036">
    <property type="protein sequence ID" value="MDA3616623.1"/>
    <property type="molecule type" value="Genomic_DNA"/>
</dbReference>
<evidence type="ECO:0000256" key="5">
    <source>
        <dbReference type="ARBA" id="ARBA00023136"/>
    </source>
</evidence>
<evidence type="ECO:0000256" key="1">
    <source>
        <dbReference type="ARBA" id="ARBA00004651"/>
    </source>
</evidence>
<evidence type="ECO:0000313" key="8">
    <source>
        <dbReference type="Proteomes" id="UP001210231"/>
    </source>
</evidence>
<feature type="transmembrane region" description="Helical" evidence="6">
    <location>
        <begin position="218"/>
        <end position="237"/>
    </location>
</feature>
<dbReference type="NCBIfam" id="TIGR00765">
    <property type="entry name" value="yihY_not_rbn"/>
    <property type="match status" value="1"/>
</dbReference>